<dbReference type="Gene3D" id="3.30.40.10">
    <property type="entry name" value="Zinc/RING finger domain, C3HC4 (zinc finger)"/>
    <property type="match status" value="1"/>
</dbReference>
<comment type="caution">
    <text evidence="2">The sequence shown here is derived from an EMBL/GenBank/DDBJ whole genome shotgun (WGS) entry which is preliminary data.</text>
</comment>
<evidence type="ECO:0000313" key="3">
    <source>
        <dbReference type="Proteomes" id="UP000276133"/>
    </source>
</evidence>
<dbReference type="AlphaFoldDB" id="A0A3M7P8E3"/>
<keyword evidence="1" id="KW-0175">Coiled coil</keyword>
<sequence>MFFEEDILADILTCPKCKKKFMDPRLMGCGETICNKCITISTNDQSIKGCECDFCNCFHQLFAPMDSFPPNKPIRKLIDQENLKISQSHLINQFKSLLDSLKDSCEELSSEKVSATKTVKNFCTRTRNEVQVASKLVMADIQKQTEEIMARVNKYESQCLLNCSNLGQNDKIDSTQILSESKSFQSKWTDYINFQVVKEADIRQALEKAKLLLKSMDTKTNLFKQSLFEDKLTFFRPTSIENISMGTLLFEKISECFLKVEKFQQIDLKNILYSIDPMFYDCVYVHNFADDSYLFAYPVGPFNIKLSIFKQDKLLREYELVQPINQFKKAIYKDTIFLFFSFCKKLRSLNKEFAFQDESAIESEVVSMAATNKFVFCLIEGDMILKFNHKLSLVQKIRINEENLSELAQYLSRYNQLKSFKDAIFLTGSCGMISINSMNLKEFKKLPIKEKKFVFYNKKIVTLNDDCDHVIFYDFGGMVIHKQELPDAFGKHLILIESQNYDNISFFDFSNYILYKTLSN</sequence>
<name>A0A3M7P8E3_BRAPC</name>
<accession>A0A3M7P8E3</accession>
<evidence type="ECO:0008006" key="4">
    <source>
        <dbReference type="Google" id="ProtNLM"/>
    </source>
</evidence>
<dbReference type="Proteomes" id="UP000276133">
    <property type="component" value="Unassembled WGS sequence"/>
</dbReference>
<dbReference type="EMBL" id="REGN01012461">
    <property type="protein sequence ID" value="RMZ95366.1"/>
    <property type="molecule type" value="Genomic_DNA"/>
</dbReference>
<proteinExistence type="predicted"/>
<evidence type="ECO:0000256" key="1">
    <source>
        <dbReference type="SAM" id="Coils"/>
    </source>
</evidence>
<dbReference type="OrthoDB" id="6105938at2759"/>
<dbReference type="InterPro" id="IPR013083">
    <property type="entry name" value="Znf_RING/FYVE/PHD"/>
</dbReference>
<protein>
    <recommendedName>
        <fullName evidence="4">RING-type domain-containing protein</fullName>
    </recommendedName>
</protein>
<reference evidence="2 3" key="1">
    <citation type="journal article" date="2018" name="Sci. Rep.">
        <title>Genomic signatures of local adaptation to the degree of environmental predictability in rotifers.</title>
        <authorList>
            <person name="Franch-Gras L."/>
            <person name="Hahn C."/>
            <person name="Garcia-Roger E.M."/>
            <person name="Carmona M.J."/>
            <person name="Serra M."/>
            <person name="Gomez A."/>
        </authorList>
    </citation>
    <scope>NUCLEOTIDE SEQUENCE [LARGE SCALE GENOMIC DNA]</scope>
    <source>
        <strain evidence="2">HYR1</strain>
    </source>
</reference>
<feature type="coiled-coil region" evidence="1">
    <location>
        <begin position="91"/>
        <end position="158"/>
    </location>
</feature>
<gene>
    <name evidence="2" type="ORF">BpHYR1_025970</name>
</gene>
<dbReference type="SUPFAM" id="SSF57850">
    <property type="entry name" value="RING/U-box"/>
    <property type="match status" value="1"/>
</dbReference>
<organism evidence="2 3">
    <name type="scientific">Brachionus plicatilis</name>
    <name type="common">Marine rotifer</name>
    <name type="synonym">Brachionus muelleri</name>
    <dbReference type="NCBI Taxonomy" id="10195"/>
    <lineage>
        <taxon>Eukaryota</taxon>
        <taxon>Metazoa</taxon>
        <taxon>Spiralia</taxon>
        <taxon>Gnathifera</taxon>
        <taxon>Rotifera</taxon>
        <taxon>Eurotatoria</taxon>
        <taxon>Monogononta</taxon>
        <taxon>Pseudotrocha</taxon>
        <taxon>Ploima</taxon>
        <taxon>Brachionidae</taxon>
        <taxon>Brachionus</taxon>
    </lineage>
</organism>
<evidence type="ECO:0000313" key="2">
    <source>
        <dbReference type="EMBL" id="RMZ95366.1"/>
    </source>
</evidence>
<keyword evidence="3" id="KW-1185">Reference proteome</keyword>